<dbReference type="InterPro" id="IPR050696">
    <property type="entry name" value="FtsA/MreB"/>
</dbReference>
<proteinExistence type="predicted"/>
<dbReference type="Proteomes" id="UP000188181">
    <property type="component" value="Chromosome"/>
</dbReference>
<dbReference type="Pfam" id="PF11104">
    <property type="entry name" value="PilM_2"/>
    <property type="match status" value="1"/>
</dbReference>
<accession>A0A1Q2MIB3</accession>
<dbReference type="PANTHER" id="PTHR32432:SF3">
    <property type="entry name" value="ETHANOLAMINE UTILIZATION PROTEIN EUTJ"/>
    <property type="match status" value="1"/>
</dbReference>
<reference evidence="2" key="1">
    <citation type="submission" date="2017-02" db="EMBL/GenBank/DDBJ databases">
        <title>Comparative genomics and description of representatives of a novel lineage of planctomycetes thriving in anoxic sediments.</title>
        <authorList>
            <person name="Spring S."/>
            <person name="Bunk B."/>
            <person name="Sproer C."/>
        </authorList>
    </citation>
    <scope>NUCLEOTIDE SEQUENCE [LARGE SCALE GENOMIC DNA]</scope>
    <source>
        <strain evidence="2">SM-Chi-D1</strain>
    </source>
</reference>
<evidence type="ECO:0000313" key="1">
    <source>
        <dbReference type="EMBL" id="AQQ72002.1"/>
    </source>
</evidence>
<organism evidence="1 2">
    <name type="scientific">Limihaloglobus sulfuriphilus</name>
    <dbReference type="NCBI Taxonomy" id="1851148"/>
    <lineage>
        <taxon>Bacteria</taxon>
        <taxon>Pseudomonadati</taxon>
        <taxon>Planctomycetota</taxon>
        <taxon>Phycisphaerae</taxon>
        <taxon>Sedimentisphaerales</taxon>
        <taxon>Sedimentisphaeraceae</taxon>
        <taxon>Limihaloglobus</taxon>
    </lineage>
</organism>
<dbReference type="KEGG" id="pbas:SMSP2_02381"/>
<dbReference type="STRING" id="1851148.SMSP2_02381"/>
<keyword evidence="2" id="KW-1185">Reference proteome</keyword>
<dbReference type="EMBL" id="CP019646">
    <property type="protein sequence ID" value="AQQ72002.1"/>
    <property type="molecule type" value="Genomic_DNA"/>
</dbReference>
<dbReference type="RefSeq" id="WP_146684237.1">
    <property type="nucleotide sequence ID" value="NZ_CP019646.1"/>
</dbReference>
<protein>
    <submittedName>
        <fullName evidence="1">Type IV pilus assembly protein PilM</fullName>
    </submittedName>
</protein>
<dbReference type="AlphaFoldDB" id="A0A1Q2MIB3"/>
<dbReference type="CDD" id="cd24049">
    <property type="entry name" value="ASKHA_NBD_PilM"/>
    <property type="match status" value="1"/>
</dbReference>
<dbReference type="Gene3D" id="3.30.420.40">
    <property type="match status" value="2"/>
</dbReference>
<evidence type="ECO:0000313" key="2">
    <source>
        <dbReference type="Proteomes" id="UP000188181"/>
    </source>
</evidence>
<dbReference type="PANTHER" id="PTHR32432">
    <property type="entry name" value="CELL DIVISION PROTEIN FTSA-RELATED"/>
    <property type="match status" value="1"/>
</dbReference>
<dbReference type="Gene3D" id="3.30.1490.300">
    <property type="match status" value="1"/>
</dbReference>
<sequence>MLWSNPKNITGIDVGAEAVRLVQLQQHHHGYDATAAAEAAIPPAGDDEETNTLKERCVDSLRRCVSSLGFHISRKSWCIGGLGWPHVSMADFEMPEMPKALLEESLISEAEHTCPFAIKDAVLDYQITGTTGSGAARRFRGFYIAALNDAVEERYAIVKNSGLDCIIMDVDWLGLLNCYRGVFDSDQTQRAVVELGMNRTVVVVPQEKKMPFARNLTSSGSNIVTIIAREKDISGQQAKELLLSREYDSTLKSIISKSSLRLVRDVSQTLRYFMVENSISSIDEVLVTGDLSGSPEIIDALDNEFDADVRCWNPFETIKVKSKCTGAKLLEENGSAFAVAAGYAMRSAYDV</sequence>
<gene>
    <name evidence="1" type="ORF">SMSP2_02381</name>
</gene>
<name>A0A1Q2MIB3_9BACT</name>
<dbReference type="OrthoDB" id="9773403at2"/>
<dbReference type="InterPro" id="IPR005883">
    <property type="entry name" value="PilM"/>
</dbReference>